<comment type="caution">
    <text evidence="6">The sequence shown here is derived from an EMBL/GenBank/DDBJ whole genome shotgun (WGS) entry which is preliminary data.</text>
</comment>
<evidence type="ECO:0000313" key="6">
    <source>
        <dbReference type="EMBL" id="OAA56764.1"/>
    </source>
</evidence>
<evidence type="ECO:0000256" key="3">
    <source>
        <dbReference type="ARBA" id="ARBA00022691"/>
    </source>
</evidence>
<dbReference type="Gene3D" id="3.40.50.150">
    <property type="entry name" value="Vaccinia Virus protein VP39"/>
    <property type="match status" value="1"/>
</dbReference>
<dbReference type="GO" id="GO:0032259">
    <property type="term" value="P:methylation"/>
    <property type="evidence" value="ECO:0007669"/>
    <property type="project" value="UniProtKB-KW"/>
</dbReference>
<dbReference type="PANTHER" id="PTHR43712">
    <property type="entry name" value="PUTATIVE (AFU_ORTHOLOGUE AFUA_4G14580)-RELATED"/>
    <property type="match status" value="1"/>
</dbReference>
<gene>
    <name evidence="6" type="ORF">ISF_07280</name>
</gene>
<proteinExistence type="predicted"/>
<dbReference type="EMBL" id="AZHB01000021">
    <property type="protein sequence ID" value="OAA56764.1"/>
    <property type="molecule type" value="Genomic_DNA"/>
</dbReference>
<keyword evidence="2 6" id="KW-0808">Transferase</keyword>
<dbReference type="InterPro" id="IPR016461">
    <property type="entry name" value="COMT-like"/>
</dbReference>
<name>A0A167PKX3_CORFA</name>
<reference evidence="6 7" key="1">
    <citation type="journal article" date="2016" name="Genome Biol. Evol.">
        <title>Divergent and convergent evolution of fungal pathogenicity.</title>
        <authorList>
            <person name="Shang Y."/>
            <person name="Xiao G."/>
            <person name="Zheng P."/>
            <person name="Cen K."/>
            <person name="Zhan S."/>
            <person name="Wang C."/>
        </authorList>
    </citation>
    <scope>NUCLEOTIDE SEQUENCE [LARGE SCALE GENOMIC DNA]</scope>
    <source>
        <strain evidence="6 7">ARSEF 2679</strain>
    </source>
</reference>
<evidence type="ECO:0000256" key="4">
    <source>
        <dbReference type="SAM" id="MobiDB-lite"/>
    </source>
</evidence>
<dbReference type="InterPro" id="IPR036390">
    <property type="entry name" value="WH_DNA-bd_sf"/>
</dbReference>
<dbReference type="InterPro" id="IPR029063">
    <property type="entry name" value="SAM-dependent_MTases_sf"/>
</dbReference>
<dbReference type="SUPFAM" id="SSF46785">
    <property type="entry name" value="Winged helix' DNA-binding domain"/>
    <property type="match status" value="1"/>
</dbReference>
<sequence length="381" mass="41951">MATVVAQAAPQAVPVPPADETPTGSNDEKGLVVTPIHTYLYNMIELGIVRTFFSRQMFQAIPVESDISIKALADKTDVELALLNRFIQFLVLVKCLASPAPGRVAHTEKSRVFLYPAAVNFLSLDVDFFMGPATRWPDYFDENGWREPQSAQRTPLGLCYGHPDKSIYDVMPLLPGNRAAVFNAAMAATIDEMKVVGYYDFSWIAKQVGKDPKRTLIVDVGGGKGQALKAIIQENPAIPPQRCVLQDQISAINEAMSENDAIIKDIPKMISSFFEPQLIKGALVYHIRRVLNDYPDKEARVILQQCRDACDQDSTVLVSEQVLPDNPSLDLAAMDIFMMNYGGKRRTYAMFEELAGSAGLKIAKSSADKASGQTILHLVPV</sequence>
<feature type="domain" description="O-methyltransferase C-terminal" evidence="5">
    <location>
        <begin position="215"/>
        <end position="360"/>
    </location>
</feature>
<feature type="region of interest" description="Disordered" evidence="4">
    <location>
        <begin position="1"/>
        <end position="29"/>
    </location>
</feature>
<organism evidence="6 7">
    <name type="scientific">Cordyceps fumosorosea (strain ARSEF 2679)</name>
    <name type="common">Isaria fumosorosea</name>
    <dbReference type="NCBI Taxonomy" id="1081104"/>
    <lineage>
        <taxon>Eukaryota</taxon>
        <taxon>Fungi</taxon>
        <taxon>Dikarya</taxon>
        <taxon>Ascomycota</taxon>
        <taxon>Pezizomycotina</taxon>
        <taxon>Sordariomycetes</taxon>
        <taxon>Hypocreomycetidae</taxon>
        <taxon>Hypocreales</taxon>
        <taxon>Cordycipitaceae</taxon>
        <taxon>Cordyceps</taxon>
    </lineage>
</organism>
<dbReference type="AlphaFoldDB" id="A0A167PKX3"/>
<keyword evidence="3" id="KW-0949">S-adenosyl-L-methionine</keyword>
<evidence type="ECO:0000256" key="1">
    <source>
        <dbReference type="ARBA" id="ARBA00022603"/>
    </source>
</evidence>
<dbReference type="Proteomes" id="UP000076744">
    <property type="component" value="Unassembled WGS sequence"/>
</dbReference>
<dbReference type="PANTHER" id="PTHR43712:SF16">
    <property type="entry name" value="O-METHYLTRANSFERASE ELCB"/>
    <property type="match status" value="1"/>
</dbReference>
<dbReference type="PROSITE" id="PS51683">
    <property type="entry name" value="SAM_OMT_II"/>
    <property type="match status" value="1"/>
</dbReference>
<feature type="compositionally biased region" description="Low complexity" evidence="4">
    <location>
        <begin position="1"/>
        <end position="12"/>
    </location>
</feature>
<dbReference type="OrthoDB" id="1535081at2759"/>
<dbReference type="SUPFAM" id="SSF53335">
    <property type="entry name" value="S-adenosyl-L-methionine-dependent methyltransferases"/>
    <property type="match status" value="1"/>
</dbReference>
<keyword evidence="1 6" id="KW-0489">Methyltransferase</keyword>
<dbReference type="Pfam" id="PF00891">
    <property type="entry name" value="Methyltransf_2"/>
    <property type="match status" value="1"/>
</dbReference>
<evidence type="ECO:0000256" key="2">
    <source>
        <dbReference type="ARBA" id="ARBA00022679"/>
    </source>
</evidence>
<dbReference type="RefSeq" id="XP_018701795.1">
    <property type="nucleotide sequence ID" value="XM_018850883.1"/>
</dbReference>
<evidence type="ECO:0000313" key="7">
    <source>
        <dbReference type="Proteomes" id="UP000076744"/>
    </source>
</evidence>
<protein>
    <submittedName>
        <fullName evidence="6">O-methyltransferase</fullName>
    </submittedName>
</protein>
<dbReference type="GeneID" id="30023572"/>
<dbReference type="GO" id="GO:0008171">
    <property type="term" value="F:O-methyltransferase activity"/>
    <property type="evidence" value="ECO:0007669"/>
    <property type="project" value="InterPro"/>
</dbReference>
<keyword evidence="7" id="KW-1185">Reference proteome</keyword>
<evidence type="ECO:0000259" key="5">
    <source>
        <dbReference type="Pfam" id="PF00891"/>
    </source>
</evidence>
<dbReference type="InterPro" id="IPR001077">
    <property type="entry name" value="COMT_C"/>
</dbReference>
<accession>A0A167PKX3</accession>